<dbReference type="InParanoid" id="A0A0C3GK50"/>
<organism evidence="2 3">
    <name type="scientific">Piloderma croceum (strain F 1598)</name>
    <dbReference type="NCBI Taxonomy" id="765440"/>
    <lineage>
        <taxon>Eukaryota</taxon>
        <taxon>Fungi</taxon>
        <taxon>Dikarya</taxon>
        <taxon>Basidiomycota</taxon>
        <taxon>Agaricomycotina</taxon>
        <taxon>Agaricomycetes</taxon>
        <taxon>Agaricomycetidae</taxon>
        <taxon>Atheliales</taxon>
        <taxon>Atheliaceae</taxon>
        <taxon>Piloderma</taxon>
    </lineage>
</organism>
<proteinExistence type="predicted"/>
<keyword evidence="3" id="KW-1185">Reference proteome</keyword>
<dbReference type="AlphaFoldDB" id="A0A0C3GK50"/>
<sequence>MFGLVVTADNVLLKHEARRRAEIAALRKEARMDFARRGIMPTETAFREWEAERENGRESTADSAPS</sequence>
<accession>A0A0C3GK50</accession>
<feature type="compositionally biased region" description="Basic and acidic residues" evidence="1">
    <location>
        <begin position="47"/>
        <end position="60"/>
    </location>
</feature>
<dbReference type="EMBL" id="KN832972">
    <property type="protein sequence ID" value="KIM91011.1"/>
    <property type="molecule type" value="Genomic_DNA"/>
</dbReference>
<dbReference type="Proteomes" id="UP000054166">
    <property type="component" value="Unassembled WGS sequence"/>
</dbReference>
<dbReference type="HOGENOM" id="CLU_2832021_0_0_1"/>
<protein>
    <submittedName>
        <fullName evidence="2">Uncharacterized protein</fullName>
    </submittedName>
</protein>
<reference evidence="2 3" key="1">
    <citation type="submission" date="2014-04" db="EMBL/GenBank/DDBJ databases">
        <authorList>
            <consortium name="DOE Joint Genome Institute"/>
            <person name="Kuo A."/>
            <person name="Tarkka M."/>
            <person name="Buscot F."/>
            <person name="Kohler A."/>
            <person name="Nagy L.G."/>
            <person name="Floudas D."/>
            <person name="Copeland A."/>
            <person name="Barry K.W."/>
            <person name="Cichocki N."/>
            <person name="Veneault-Fourrey C."/>
            <person name="LaButti K."/>
            <person name="Lindquist E.A."/>
            <person name="Lipzen A."/>
            <person name="Lundell T."/>
            <person name="Morin E."/>
            <person name="Murat C."/>
            <person name="Sun H."/>
            <person name="Tunlid A."/>
            <person name="Henrissat B."/>
            <person name="Grigoriev I.V."/>
            <person name="Hibbett D.S."/>
            <person name="Martin F."/>
            <person name="Nordberg H.P."/>
            <person name="Cantor M.N."/>
            <person name="Hua S.X."/>
        </authorList>
    </citation>
    <scope>NUCLEOTIDE SEQUENCE [LARGE SCALE GENOMIC DNA]</scope>
    <source>
        <strain evidence="2 3">F 1598</strain>
    </source>
</reference>
<reference evidence="3" key="2">
    <citation type="submission" date="2015-01" db="EMBL/GenBank/DDBJ databases">
        <title>Evolutionary Origins and Diversification of the Mycorrhizal Mutualists.</title>
        <authorList>
            <consortium name="DOE Joint Genome Institute"/>
            <consortium name="Mycorrhizal Genomics Consortium"/>
            <person name="Kohler A."/>
            <person name="Kuo A."/>
            <person name="Nagy L.G."/>
            <person name="Floudas D."/>
            <person name="Copeland A."/>
            <person name="Barry K.W."/>
            <person name="Cichocki N."/>
            <person name="Veneault-Fourrey C."/>
            <person name="LaButti K."/>
            <person name="Lindquist E.A."/>
            <person name="Lipzen A."/>
            <person name="Lundell T."/>
            <person name="Morin E."/>
            <person name="Murat C."/>
            <person name="Riley R."/>
            <person name="Ohm R."/>
            <person name="Sun H."/>
            <person name="Tunlid A."/>
            <person name="Henrissat B."/>
            <person name="Grigoriev I.V."/>
            <person name="Hibbett D.S."/>
            <person name="Martin F."/>
        </authorList>
    </citation>
    <scope>NUCLEOTIDE SEQUENCE [LARGE SCALE GENOMIC DNA]</scope>
    <source>
        <strain evidence="3">F 1598</strain>
    </source>
</reference>
<evidence type="ECO:0000256" key="1">
    <source>
        <dbReference type="SAM" id="MobiDB-lite"/>
    </source>
</evidence>
<evidence type="ECO:0000313" key="3">
    <source>
        <dbReference type="Proteomes" id="UP000054166"/>
    </source>
</evidence>
<dbReference type="OrthoDB" id="3356019at2759"/>
<feature type="region of interest" description="Disordered" evidence="1">
    <location>
        <begin position="47"/>
        <end position="66"/>
    </location>
</feature>
<name>A0A0C3GK50_PILCF</name>
<gene>
    <name evidence="2" type="ORF">PILCRDRAFT_811525</name>
</gene>
<evidence type="ECO:0000313" key="2">
    <source>
        <dbReference type="EMBL" id="KIM91011.1"/>
    </source>
</evidence>